<protein>
    <submittedName>
        <fullName evidence="1">Uncharacterized protein</fullName>
    </submittedName>
</protein>
<sequence>MELMDGQAFEAWHEGTINFAPTYKYQLNSDEYYGTCGHSGTKAKKKRAPAWCDRIIWTGEGLKQHLYTRSETILSDHRPVKAMFSAEVKVSRMRYKSFCLSDSYGRRADTNLDFNSNDEFLSHSDRLTFHTKNKMTPSQ</sequence>
<reference evidence="1 2" key="2">
    <citation type="journal article" date="2022" name="Mol. Ecol. Resour.">
        <title>The genomes of chicory, endive, great burdock and yacon provide insights into Asteraceae paleo-polyploidization history and plant inulin production.</title>
        <authorList>
            <person name="Fan W."/>
            <person name="Wang S."/>
            <person name="Wang H."/>
            <person name="Wang A."/>
            <person name="Jiang F."/>
            <person name="Liu H."/>
            <person name="Zhao H."/>
            <person name="Xu D."/>
            <person name="Zhang Y."/>
        </authorList>
    </citation>
    <scope>NUCLEOTIDE SEQUENCE [LARGE SCALE GENOMIC DNA]</scope>
    <source>
        <strain evidence="2">cv. Yunnan</strain>
        <tissue evidence="1">Leaves</tissue>
    </source>
</reference>
<evidence type="ECO:0000313" key="1">
    <source>
        <dbReference type="EMBL" id="KAI3796273.1"/>
    </source>
</evidence>
<proteinExistence type="predicted"/>
<evidence type="ECO:0000313" key="2">
    <source>
        <dbReference type="Proteomes" id="UP001056120"/>
    </source>
</evidence>
<accession>A0ACB9HLI3</accession>
<dbReference type="EMBL" id="CM042029">
    <property type="protein sequence ID" value="KAI3796273.1"/>
    <property type="molecule type" value="Genomic_DNA"/>
</dbReference>
<name>A0ACB9HLI3_9ASTR</name>
<organism evidence="1 2">
    <name type="scientific">Smallanthus sonchifolius</name>
    <dbReference type="NCBI Taxonomy" id="185202"/>
    <lineage>
        <taxon>Eukaryota</taxon>
        <taxon>Viridiplantae</taxon>
        <taxon>Streptophyta</taxon>
        <taxon>Embryophyta</taxon>
        <taxon>Tracheophyta</taxon>
        <taxon>Spermatophyta</taxon>
        <taxon>Magnoliopsida</taxon>
        <taxon>eudicotyledons</taxon>
        <taxon>Gunneridae</taxon>
        <taxon>Pentapetalae</taxon>
        <taxon>asterids</taxon>
        <taxon>campanulids</taxon>
        <taxon>Asterales</taxon>
        <taxon>Asteraceae</taxon>
        <taxon>Asteroideae</taxon>
        <taxon>Heliantheae alliance</taxon>
        <taxon>Millerieae</taxon>
        <taxon>Smallanthus</taxon>
    </lineage>
</organism>
<comment type="caution">
    <text evidence="1">The sequence shown here is derived from an EMBL/GenBank/DDBJ whole genome shotgun (WGS) entry which is preliminary data.</text>
</comment>
<reference evidence="2" key="1">
    <citation type="journal article" date="2022" name="Mol. Ecol. Resour.">
        <title>The genomes of chicory, endive, great burdock and yacon provide insights into Asteraceae palaeo-polyploidization history and plant inulin production.</title>
        <authorList>
            <person name="Fan W."/>
            <person name="Wang S."/>
            <person name="Wang H."/>
            <person name="Wang A."/>
            <person name="Jiang F."/>
            <person name="Liu H."/>
            <person name="Zhao H."/>
            <person name="Xu D."/>
            <person name="Zhang Y."/>
        </authorList>
    </citation>
    <scope>NUCLEOTIDE SEQUENCE [LARGE SCALE GENOMIC DNA]</scope>
    <source>
        <strain evidence="2">cv. Yunnan</strain>
    </source>
</reference>
<dbReference type="Proteomes" id="UP001056120">
    <property type="component" value="Linkage Group LG12"/>
</dbReference>
<keyword evidence="2" id="KW-1185">Reference proteome</keyword>
<gene>
    <name evidence="1" type="ORF">L1987_38940</name>
</gene>